<gene>
    <name evidence="1" type="ORF">HaLaN_07539</name>
</gene>
<dbReference type="AlphaFoldDB" id="A0A699YRQ5"/>
<accession>A0A699YRQ5</accession>
<feature type="non-terminal residue" evidence="1">
    <location>
        <position position="73"/>
    </location>
</feature>
<evidence type="ECO:0000313" key="1">
    <source>
        <dbReference type="EMBL" id="GFH11945.1"/>
    </source>
</evidence>
<comment type="caution">
    <text evidence="1">The sequence shown here is derived from an EMBL/GenBank/DDBJ whole genome shotgun (WGS) entry which is preliminary data.</text>
</comment>
<protein>
    <submittedName>
        <fullName evidence="1">Uncharacterized protein</fullName>
    </submittedName>
</protein>
<name>A0A699YRQ5_HAELA</name>
<feature type="non-terminal residue" evidence="1">
    <location>
        <position position="1"/>
    </location>
</feature>
<sequence length="73" mass="8266">LRDEAFRRQFLVQCLVLLHYVTKPGARDKVPAGARFEGCELVTERIYEALGDSEEGGAEFASAMRHLLQRESK</sequence>
<dbReference type="EMBL" id="BLLF01000451">
    <property type="protein sequence ID" value="GFH11945.1"/>
    <property type="molecule type" value="Genomic_DNA"/>
</dbReference>
<dbReference type="Proteomes" id="UP000485058">
    <property type="component" value="Unassembled WGS sequence"/>
</dbReference>
<reference evidence="1 2" key="1">
    <citation type="submission" date="2020-02" db="EMBL/GenBank/DDBJ databases">
        <title>Draft genome sequence of Haematococcus lacustris strain NIES-144.</title>
        <authorList>
            <person name="Morimoto D."/>
            <person name="Nakagawa S."/>
            <person name="Yoshida T."/>
            <person name="Sawayama S."/>
        </authorList>
    </citation>
    <scope>NUCLEOTIDE SEQUENCE [LARGE SCALE GENOMIC DNA]</scope>
    <source>
        <strain evidence="1 2">NIES-144</strain>
    </source>
</reference>
<evidence type="ECO:0000313" key="2">
    <source>
        <dbReference type="Proteomes" id="UP000485058"/>
    </source>
</evidence>
<proteinExistence type="predicted"/>
<organism evidence="1 2">
    <name type="scientific">Haematococcus lacustris</name>
    <name type="common">Green alga</name>
    <name type="synonym">Haematococcus pluvialis</name>
    <dbReference type="NCBI Taxonomy" id="44745"/>
    <lineage>
        <taxon>Eukaryota</taxon>
        <taxon>Viridiplantae</taxon>
        <taxon>Chlorophyta</taxon>
        <taxon>core chlorophytes</taxon>
        <taxon>Chlorophyceae</taxon>
        <taxon>CS clade</taxon>
        <taxon>Chlamydomonadales</taxon>
        <taxon>Haematococcaceae</taxon>
        <taxon>Haematococcus</taxon>
    </lineage>
</organism>
<keyword evidence="2" id="KW-1185">Reference proteome</keyword>